<feature type="compositionally biased region" description="Basic and acidic residues" evidence="1">
    <location>
        <begin position="20"/>
        <end position="29"/>
    </location>
</feature>
<keyword evidence="2" id="KW-0472">Membrane</keyword>
<keyword evidence="5" id="KW-1185">Reference proteome</keyword>
<dbReference type="Proteomes" id="UP001500755">
    <property type="component" value="Unassembled WGS sequence"/>
</dbReference>
<reference evidence="4 5" key="1">
    <citation type="journal article" date="2019" name="Int. J. Syst. Evol. Microbiol.">
        <title>The Global Catalogue of Microorganisms (GCM) 10K type strain sequencing project: providing services to taxonomists for standard genome sequencing and annotation.</title>
        <authorList>
            <consortium name="The Broad Institute Genomics Platform"/>
            <consortium name="The Broad Institute Genome Sequencing Center for Infectious Disease"/>
            <person name="Wu L."/>
            <person name="Ma J."/>
        </authorList>
    </citation>
    <scope>NUCLEOTIDE SEQUENCE [LARGE SCALE GENOMIC DNA]</scope>
    <source>
        <strain evidence="4 5">JCM 14546</strain>
    </source>
</reference>
<evidence type="ECO:0000313" key="5">
    <source>
        <dbReference type="Proteomes" id="UP001500755"/>
    </source>
</evidence>
<feature type="domain" description="Low molecular weight protein antigen 6 PH" evidence="3">
    <location>
        <begin position="114"/>
        <end position="162"/>
    </location>
</feature>
<feature type="transmembrane region" description="Helical" evidence="2">
    <location>
        <begin position="227"/>
        <end position="243"/>
    </location>
</feature>
<dbReference type="RefSeq" id="WP_344307273.1">
    <property type="nucleotide sequence ID" value="NZ_BAAANO010000008.1"/>
</dbReference>
<comment type="caution">
    <text evidence="4">The sequence shown here is derived from an EMBL/GenBank/DDBJ whole genome shotgun (WGS) entry which is preliminary data.</text>
</comment>
<accession>A0ABN2T935</accession>
<evidence type="ECO:0000259" key="3">
    <source>
        <dbReference type="Pfam" id="PF10756"/>
    </source>
</evidence>
<keyword evidence="2" id="KW-0812">Transmembrane</keyword>
<gene>
    <name evidence="4" type="ORF">GCM10009755_08500</name>
</gene>
<dbReference type="InterPro" id="IPR019692">
    <property type="entry name" value="CFP-6_PH"/>
</dbReference>
<protein>
    <recommendedName>
        <fullName evidence="3">Low molecular weight protein antigen 6 PH domain-containing protein</fullName>
    </recommendedName>
</protein>
<sequence length="244" mass="25233">MTHSEHPGQASHSPTGEAMGSHEGDHTRGEPLPSSSDTNAPFQDPDPAPIQAGASEVRTGLRAGGSRIIGGAVVLACLVGVGSLLVEGTVSTALAWSGLLLAIAACAWVLYLHPRVDLLPGGIRLVNPLRTLVLPWSAVTALDMRLGVTLVDTDGGKATAWALPSSGRRTRRTSATTGKVTPEHPEAVSAVLEAFRASRSAGAPGDTPEAPRAEGPSRTSAWNVREVALLALTVLWAVLGFVLR</sequence>
<feature type="transmembrane region" description="Helical" evidence="2">
    <location>
        <begin position="68"/>
        <end position="86"/>
    </location>
</feature>
<feature type="region of interest" description="Disordered" evidence="1">
    <location>
        <begin position="1"/>
        <end position="52"/>
    </location>
</feature>
<proteinExistence type="predicted"/>
<keyword evidence="2" id="KW-1133">Transmembrane helix</keyword>
<feature type="transmembrane region" description="Helical" evidence="2">
    <location>
        <begin position="92"/>
        <end position="112"/>
    </location>
</feature>
<name>A0ABN2T935_9MICO</name>
<evidence type="ECO:0000313" key="4">
    <source>
        <dbReference type="EMBL" id="GAA2002217.1"/>
    </source>
</evidence>
<evidence type="ECO:0000256" key="2">
    <source>
        <dbReference type="SAM" id="Phobius"/>
    </source>
</evidence>
<dbReference type="EMBL" id="BAAANO010000008">
    <property type="protein sequence ID" value="GAA2002217.1"/>
    <property type="molecule type" value="Genomic_DNA"/>
</dbReference>
<evidence type="ECO:0000256" key="1">
    <source>
        <dbReference type="SAM" id="MobiDB-lite"/>
    </source>
</evidence>
<organism evidence="4 5">
    <name type="scientific">Brevibacterium samyangense</name>
    <dbReference type="NCBI Taxonomy" id="366888"/>
    <lineage>
        <taxon>Bacteria</taxon>
        <taxon>Bacillati</taxon>
        <taxon>Actinomycetota</taxon>
        <taxon>Actinomycetes</taxon>
        <taxon>Micrococcales</taxon>
        <taxon>Brevibacteriaceae</taxon>
        <taxon>Brevibacterium</taxon>
    </lineage>
</organism>
<dbReference type="Pfam" id="PF10756">
    <property type="entry name" value="bPH_6"/>
    <property type="match status" value="1"/>
</dbReference>